<accession>A0A1N7RUR7</accession>
<keyword evidence="3" id="KW-1185">Reference proteome</keyword>
<organism evidence="2 3">
    <name type="scientific">Paraburkholderia piptadeniae</name>
    <dbReference type="NCBI Taxonomy" id="1701573"/>
    <lineage>
        <taxon>Bacteria</taxon>
        <taxon>Pseudomonadati</taxon>
        <taxon>Pseudomonadota</taxon>
        <taxon>Betaproteobacteria</taxon>
        <taxon>Burkholderiales</taxon>
        <taxon>Burkholderiaceae</taxon>
        <taxon>Paraburkholderia</taxon>
    </lineage>
</organism>
<proteinExistence type="predicted"/>
<feature type="region of interest" description="Disordered" evidence="1">
    <location>
        <begin position="1"/>
        <end position="21"/>
    </location>
</feature>
<comment type="caution">
    <text evidence="2">The sequence shown here is derived from an EMBL/GenBank/DDBJ whole genome shotgun (WGS) entry which is preliminary data.</text>
</comment>
<reference evidence="2" key="1">
    <citation type="submission" date="2016-12" db="EMBL/GenBank/DDBJ databases">
        <authorList>
            <person name="Moulin L."/>
        </authorList>
    </citation>
    <scope>NUCLEOTIDE SEQUENCE [LARGE SCALE GENOMIC DNA]</scope>
    <source>
        <strain evidence="2">STM 7183</strain>
    </source>
</reference>
<name>A0A1N7RUR7_9BURK</name>
<evidence type="ECO:0000313" key="2">
    <source>
        <dbReference type="EMBL" id="SIT38847.1"/>
    </source>
</evidence>
<dbReference type="AlphaFoldDB" id="A0A1N7RUR7"/>
<dbReference type="EMBL" id="CYGY02000020">
    <property type="protein sequence ID" value="SIT38847.1"/>
    <property type="molecule type" value="Genomic_DNA"/>
</dbReference>
<protein>
    <submittedName>
        <fullName evidence="2">Uncharacterized protein</fullName>
    </submittedName>
</protein>
<gene>
    <name evidence="2" type="ORF">BN2476_200011</name>
</gene>
<dbReference type="Proteomes" id="UP000195569">
    <property type="component" value="Unassembled WGS sequence"/>
</dbReference>
<evidence type="ECO:0000313" key="3">
    <source>
        <dbReference type="Proteomes" id="UP000195569"/>
    </source>
</evidence>
<evidence type="ECO:0000256" key="1">
    <source>
        <dbReference type="SAM" id="MobiDB-lite"/>
    </source>
</evidence>
<sequence length="120" mass="13211">MTLVRAGSLRGTGTSADDMRAGTPAVDSIAQCTPHIDMQQSECAWRQGEPASRVSIEASQCVATTRIDSCERIARVDVDTCSCSHADAPCMPSKASVNTMRMRESRVMRIYRRVRECDVR</sequence>